<gene>
    <name evidence="1" type="ORF">NDK43_03995</name>
</gene>
<evidence type="ECO:0000313" key="2">
    <source>
        <dbReference type="Proteomes" id="UP001523262"/>
    </source>
</evidence>
<organism evidence="1 2">
    <name type="scientific">Neobacillus pocheonensis</name>
    <dbReference type="NCBI Taxonomy" id="363869"/>
    <lineage>
        <taxon>Bacteria</taxon>
        <taxon>Bacillati</taxon>
        <taxon>Bacillota</taxon>
        <taxon>Bacilli</taxon>
        <taxon>Bacillales</taxon>
        <taxon>Bacillaceae</taxon>
        <taxon>Neobacillus</taxon>
    </lineage>
</organism>
<name>A0ABT0W5W3_9BACI</name>
<reference evidence="1 2" key="1">
    <citation type="submission" date="2022-06" db="EMBL/GenBank/DDBJ databases">
        <authorList>
            <person name="Jeon C.O."/>
        </authorList>
    </citation>
    <scope>NUCLEOTIDE SEQUENCE [LARGE SCALE GENOMIC DNA]</scope>
    <source>
        <strain evidence="1 2">KCTC 13943</strain>
    </source>
</reference>
<comment type="caution">
    <text evidence="1">The sequence shown here is derived from an EMBL/GenBank/DDBJ whole genome shotgun (WGS) entry which is preliminary data.</text>
</comment>
<evidence type="ECO:0000313" key="1">
    <source>
        <dbReference type="EMBL" id="MCM2531718.1"/>
    </source>
</evidence>
<protein>
    <submittedName>
        <fullName evidence="1">DUF3231 family protein</fullName>
    </submittedName>
</protein>
<dbReference type="Gene3D" id="1.20.1260.10">
    <property type="match status" value="1"/>
</dbReference>
<dbReference type="EMBL" id="JAMQCR010000001">
    <property type="protein sequence ID" value="MCM2531718.1"/>
    <property type="molecule type" value="Genomic_DNA"/>
</dbReference>
<proteinExistence type="predicted"/>
<keyword evidence="2" id="KW-1185">Reference proteome</keyword>
<sequence>MKLLTNHKIELTSAEIANLWTNYMSDTSAICIIGTFLSHVEDTEIRSVLEFAMQLSQAHVQKLQSIYTEEQYPLPVGFSENTDVNKEAPRLFTDDF</sequence>
<accession>A0ABT0W5W3</accession>
<dbReference type="Pfam" id="PF11553">
    <property type="entry name" value="DUF3231"/>
    <property type="match status" value="1"/>
</dbReference>
<dbReference type="InterPro" id="IPR021617">
    <property type="entry name" value="DUF3231"/>
</dbReference>
<dbReference type="InterPro" id="IPR012347">
    <property type="entry name" value="Ferritin-like"/>
</dbReference>
<dbReference type="Proteomes" id="UP001523262">
    <property type="component" value="Unassembled WGS sequence"/>
</dbReference>